<feature type="compositionally biased region" description="Acidic residues" evidence="7">
    <location>
        <begin position="558"/>
        <end position="571"/>
    </location>
</feature>
<dbReference type="SUPFAM" id="SSF54928">
    <property type="entry name" value="RNA-binding domain, RBD"/>
    <property type="match status" value="5"/>
</dbReference>
<dbReference type="InterPro" id="IPR012677">
    <property type="entry name" value="Nucleotide-bd_a/b_plait_sf"/>
</dbReference>
<dbReference type="HOGENOM" id="CLU_008479_1_0_1"/>
<evidence type="ECO:0000256" key="3">
    <source>
        <dbReference type="ARBA" id="ARBA00022737"/>
    </source>
</evidence>
<dbReference type="InterPro" id="IPR000504">
    <property type="entry name" value="RRM_dom"/>
</dbReference>
<comment type="similarity">
    <text evidence="2">Belongs to the RRM MRD1 family.</text>
</comment>
<dbReference type="InterPro" id="IPR034423">
    <property type="entry name" value="RBM19_RRM5"/>
</dbReference>
<evidence type="ECO:0000256" key="2">
    <source>
        <dbReference type="ARBA" id="ARBA00008033"/>
    </source>
</evidence>
<feature type="domain" description="RRM" evidence="8">
    <location>
        <begin position="192"/>
        <end position="265"/>
    </location>
</feature>
<feature type="domain" description="RRM" evidence="8">
    <location>
        <begin position="297"/>
        <end position="375"/>
    </location>
</feature>
<dbReference type="FunFam" id="3.30.70.330:FF:000277">
    <property type="entry name" value="RNA binding motif protein 19"/>
    <property type="match status" value="1"/>
</dbReference>
<keyword evidence="5" id="KW-0539">Nucleus</keyword>
<keyword evidence="10" id="KW-1185">Reference proteome</keyword>
<dbReference type="InterPro" id="IPR050374">
    <property type="entry name" value="RRT5_SRSF_SR"/>
</dbReference>
<evidence type="ECO:0000259" key="8">
    <source>
        <dbReference type="PROSITE" id="PS50102"/>
    </source>
</evidence>
<name>T1J2T6_STRMM</name>
<dbReference type="InterPro" id="IPR035979">
    <property type="entry name" value="RBD_domain_sf"/>
</dbReference>
<sequence>MSRIIVKNLPQKVCDEDLREFFSSKGEITDVQLKFKDGVFRRFAFIGFKTETEAQNAMNYFNNTFFGSSKLKIVMCAALGDVNKPRAWRKREKEKKKEIPVEDEEFEELKKDPQFAEFLDVNTKRSAKSMCANETGNLLEANDDVNEDEDEDVSMSKAQVKEKPKKLSDFEYLQSKMVGKVKKEAVRGDDKFTIVLRNLPYNVKKNEIKHFLLPSKPFSLRVPPKIKGLAYASFKSDDEMKLALHKAKSFLHGNQIEVTIHGAREKPASFPHAKVRFANWEKSAIDLENAEAIAESGRIFIRNLSYTMTEDVLRDFFSGYGPLAEVNLPIDKFTLKNKGIGFVTFVFPEHAAKAYSELDGKILEGRIIHLLPSKVKADEVQIEDKSFKEQKNLKEKSQSGSGHNWNTLFLGTNAVANAMVEHSVAVRMALGETQLVNETRKFLEKNGVHLAAFDGKSTVERSDTTILVKNLPAGVSKTELDTLFSRHGTLKRIVQPPAGITAIVEFLAPSHARTAFKNLAYSKFHALPLYLEWAPVGTFKKEQIEMEKQKDDETEVKIDDDDESDDEPEEDTTLFVTNLNFETTDEILRRHMSKCGRVHSATISTKSNVKKSGEILSLGFGFVQYKTKKDANKALEQLQNTSLDGHTLQLKRSNKKTKSSLQTTRKKTQKTKQTSNKILVRNIPFQAHKSEVEKLFSTFGGLTNIRLPAKTFSDHHRGFGFVEFASRQDAKRAFDALSSSTHLYGRRLMLEWALNEGGPEGSAQELRRKTVHQFQPSAAKRRKMETVLDEMRMSSHEDDTFA</sequence>
<evidence type="ECO:0000256" key="5">
    <source>
        <dbReference type="ARBA" id="ARBA00023242"/>
    </source>
</evidence>
<dbReference type="GO" id="GO:1990904">
    <property type="term" value="C:ribonucleoprotein complex"/>
    <property type="evidence" value="ECO:0007669"/>
    <property type="project" value="TreeGrafter"/>
</dbReference>
<dbReference type="GO" id="GO:0003729">
    <property type="term" value="F:mRNA binding"/>
    <property type="evidence" value="ECO:0007669"/>
    <property type="project" value="TreeGrafter"/>
</dbReference>
<dbReference type="eggNOG" id="KOG0110">
    <property type="taxonomic scope" value="Eukaryota"/>
</dbReference>
<dbReference type="EnsemblMetazoa" id="SMAR007884-RA">
    <property type="protein sequence ID" value="SMAR007884-PA"/>
    <property type="gene ID" value="SMAR007884"/>
</dbReference>
<dbReference type="PANTHER" id="PTHR23003:SF58">
    <property type="entry name" value="RNA-BINDING PROTEIN 19-LIKE PROTEIN-RELATED"/>
    <property type="match status" value="1"/>
</dbReference>
<dbReference type="CDD" id="cd12318">
    <property type="entry name" value="RRM5_RBM19_like"/>
    <property type="match status" value="1"/>
</dbReference>
<feature type="domain" description="RRM" evidence="8">
    <location>
        <begin position="2"/>
        <end position="78"/>
    </location>
</feature>
<feature type="region of interest" description="Disordered" evidence="7">
    <location>
        <begin position="651"/>
        <end position="674"/>
    </location>
</feature>
<dbReference type="AlphaFoldDB" id="T1J2T6"/>
<dbReference type="PROSITE" id="PS50102">
    <property type="entry name" value="RRM"/>
    <property type="match status" value="6"/>
</dbReference>
<dbReference type="GO" id="GO:0005634">
    <property type="term" value="C:nucleus"/>
    <property type="evidence" value="ECO:0007669"/>
    <property type="project" value="UniProtKB-SubCell"/>
</dbReference>
<evidence type="ECO:0000313" key="9">
    <source>
        <dbReference type="EnsemblMetazoa" id="SMAR007884-PA"/>
    </source>
</evidence>
<feature type="compositionally biased region" description="Basic and acidic residues" evidence="7">
    <location>
        <begin position="546"/>
        <end position="557"/>
    </location>
</feature>
<evidence type="ECO:0000256" key="6">
    <source>
        <dbReference type="PROSITE-ProRule" id="PRU00176"/>
    </source>
</evidence>
<dbReference type="EMBL" id="JH431808">
    <property type="status" value="NOT_ANNOTATED_CDS"/>
    <property type="molecule type" value="Genomic_DNA"/>
</dbReference>
<keyword evidence="3" id="KW-0677">Repeat</keyword>
<dbReference type="Proteomes" id="UP000014500">
    <property type="component" value="Unassembled WGS sequence"/>
</dbReference>
<feature type="domain" description="RRM" evidence="8">
    <location>
        <begin position="464"/>
        <end position="536"/>
    </location>
</feature>
<feature type="compositionally biased region" description="Basic residues" evidence="7">
    <location>
        <begin position="652"/>
        <end position="670"/>
    </location>
</feature>
<dbReference type="STRING" id="126957.T1J2T6"/>
<feature type="domain" description="RRM" evidence="8">
    <location>
        <begin position="676"/>
        <end position="755"/>
    </location>
</feature>
<dbReference type="GO" id="GO:0005737">
    <property type="term" value="C:cytoplasm"/>
    <property type="evidence" value="ECO:0007669"/>
    <property type="project" value="TreeGrafter"/>
</dbReference>
<protein>
    <recommendedName>
        <fullName evidence="8">RRM domain-containing protein</fullName>
    </recommendedName>
</protein>
<evidence type="ECO:0000256" key="7">
    <source>
        <dbReference type="SAM" id="MobiDB-lite"/>
    </source>
</evidence>
<evidence type="ECO:0000256" key="4">
    <source>
        <dbReference type="ARBA" id="ARBA00022884"/>
    </source>
</evidence>
<accession>T1J2T6</accession>
<feature type="domain" description="RRM" evidence="8">
    <location>
        <begin position="572"/>
        <end position="655"/>
    </location>
</feature>
<proteinExistence type="inferred from homology"/>
<dbReference type="OMA" id="FNNTCIQ"/>
<dbReference type="SMART" id="SM00360">
    <property type="entry name" value="RRM"/>
    <property type="match status" value="6"/>
</dbReference>
<dbReference type="PhylomeDB" id="T1J2T6"/>
<organism evidence="9 10">
    <name type="scientific">Strigamia maritima</name>
    <name type="common">European centipede</name>
    <name type="synonym">Geophilus maritimus</name>
    <dbReference type="NCBI Taxonomy" id="126957"/>
    <lineage>
        <taxon>Eukaryota</taxon>
        <taxon>Metazoa</taxon>
        <taxon>Ecdysozoa</taxon>
        <taxon>Arthropoda</taxon>
        <taxon>Myriapoda</taxon>
        <taxon>Chilopoda</taxon>
        <taxon>Pleurostigmophora</taxon>
        <taxon>Geophilomorpha</taxon>
        <taxon>Linotaeniidae</taxon>
        <taxon>Strigamia</taxon>
    </lineage>
</organism>
<comment type="subcellular location">
    <subcellularLocation>
        <location evidence="1">Nucleus</location>
    </subcellularLocation>
</comment>
<dbReference type="PANTHER" id="PTHR23003">
    <property type="entry name" value="RNA RECOGNITION MOTIF RRM DOMAIN CONTAINING PROTEIN"/>
    <property type="match status" value="1"/>
</dbReference>
<feature type="region of interest" description="Disordered" evidence="7">
    <location>
        <begin position="546"/>
        <end position="571"/>
    </location>
</feature>
<evidence type="ECO:0000313" key="10">
    <source>
        <dbReference type="Proteomes" id="UP000014500"/>
    </source>
</evidence>
<keyword evidence="4 6" id="KW-0694">RNA-binding</keyword>
<dbReference type="Pfam" id="PF00076">
    <property type="entry name" value="RRM_1"/>
    <property type="match status" value="5"/>
</dbReference>
<reference evidence="9" key="2">
    <citation type="submission" date="2015-02" db="UniProtKB">
        <authorList>
            <consortium name="EnsemblMetazoa"/>
        </authorList>
    </citation>
    <scope>IDENTIFICATION</scope>
</reference>
<evidence type="ECO:0000256" key="1">
    <source>
        <dbReference type="ARBA" id="ARBA00004123"/>
    </source>
</evidence>
<reference evidence="10" key="1">
    <citation type="submission" date="2011-05" db="EMBL/GenBank/DDBJ databases">
        <authorList>
            <person name="Richards S.R."/>
            <person name="Qu J."/>
            <person name="Jiang H."/>
            <person name="Jhangiani S.N."/>
            <person name="Agravi P."/>
            <person name="Goodspeed R."/>
            <person name="Gross S."/>
            <person name="Mandapat C."/>
            <person name="Jackson L."/>
            <person name="Mathew T."/>
            <person name="Pu L."/>
            <person name="Thornton R."/>
            <person name="Saada N."/>
            <person name="Wilczek-Boney K.B."/>
            <person name="Lee S."/>
            <person name="Kovar C."/>
            <person name="Wu Y."/>
            <person name="Scherer S.E."/>
            <person name="Worley K.C."/>
            <person name="Muzny D.M."/>
            <person name="Gibbs R."/>
        </authorList>
    </citation>
    <scope>NUCLEOTIDE SEQUENCE</scope>
    <source>
        <strain evidence="10">Brora</strain>
    </source>
</reference>
<dbReference type="Gene3D" id="3.30.70.330">
    <property type="match status" value="6"/>
</dbReference>